<dbReference type="InterPro" id="IPR050696">
    <property type="entry name" value="FtsA/MreB"/>
</dbReference>
<dbReference type="RefSeq" id="WP_014453587.1">
    <property type="nucleotide sequence ID" value="NC_017096.1"/>
</dbReference>
<dbReference type="InterPro" id="IPR005883">
    <property type="entry name" value="PilM"/>
</dbReference>
<proteinExistence type="predicted"/>
<sequence>MGLFSKSKTPIIGIDLGSGYIKIAQFEKKGNDLKLVNFGVLDTPEGAIVEGRIEKPEEVREVIKQLLSIYSFIGNRVATNVSGKLVTVKELIMDDLPPQELHEAIKWEVEKILPAPIDKMAFDYQVLSKVKEGNTEKLYILFAAAPIEVVETTVQLFKSLNLDLVSIEVEAFSVLRLLRFLGEFAKNSERVIAAINIGHNFTSINMVDKGLVRFSRIIPWGGKRLTDKIAYYFGIDSKDAENKKREELDLSQKDAQVFKAVEEDLNELSLEIRRSISYYFAKYNEGKVSEVTIILEGGTANTKNIDQYLEETTGFPSVVNRLFSDIAKYDPNLFTKEYLYEMAPMFAVATGLALKEHQVVRKKEKAKKK</sequence>
<gene>
    <name evidence="1" type="primary">pilM</name>
    <name evidence="1" type="ordered locus">CSE_10640</name>
</gene>
<dbReference type="Gene3D" id="3.30.420.40">
    <property type="match status" value="2"/>
</dbReference>
<organism evidence="1 2">
    <name type="scientific">Caldisericum exile (strain DSM 21853 / NBRC 104410 / AZM16c01)</name>
    <dbReference type="NCBI Taxonomy" id="511051"/>
    <lineage>
        <taxon>Bacteria</taxon>
        <taxon>Pseudomonadati</taxon>
        <taxon>Caldisericota/Cryosericota group</taxon>
        <taxon>Caldisericota</taxon>
        <taxon>Caldisericia</taxon>
        <taxon>Caldisericales</taxon>
        <taxon>Caldisericaceae</taxon>
        <taxon>Caldisericum</taxon>
    </lineage>
</organism>
<dbReference type="PANTHER" id="PTHR32432">
    <property type="entry name" value="CELL DIVISION PROTEIN FTSA-RELATED"/>
    <property type="match status" value="1"/>
</dbReference>
<keyword evidence="2" id="KW-1185">Reference proteome</keyword>
<dbReference type="NCBIfam" id="TIGR01175">
    <property type="entry name" value="pilM"/>
    <property type="match status" value="1"/>
</dbReference>
<dbReference type="OrthoDB" id="9765023at2"/>
<dbReference type="Pfam" id="PF11104">
    <property type="entry name" value="PilM_2"/>
    <property type="match status" value="1"/>
</dbReference>
<dbReference type="CDD" id="cd24049">
    <property type="entry name" value="ASKHA_NBD_PilM"/>
    <property type="match status" value="1"/>
</dbReference>
<evidence type="ECO:0000313" key="1">
    <source>
        <dbReference type="EMBL" id="BAL81190.1"/>
    </source>
</evidence>
<reference evidence="1 2" key="1">
    <citation type="submission" date="2011-01" db="EMBL/GenBank/DDBJ databases">
        <title>Whole genome sequence of Caldisericum exile AZM16c01.</title>
        <authorList>
            <person name="Narita-Yamada S."/>
            <person name="Kawakoshi A."/>
            <person name="Nakamura S."/>
            <person name="Sasagawa M."/>
            <person name="Fukada J."/>
            <person name="Sekine M."/>
            <person name="Kato Y."/>
            <person name="Fukai R."/>
            <person name="Sasaki K."/>
            <person name="Hanamaki A."/>
            <person name="Narita H."/>
            <person name="Konno Y."/>
            <person name="Mori K."/>
            <person name="Yamazaki S."/>
            <person name="Suzuki K."/>
            <person name="Fujita N."/>
        </authorList>
    </citation>
    <scope>NUCLEOTIDE SEQUENCE [LARGE SCALE GENOMIC DNA]</scope>
    <source>
        <strain evidence="2">DSM 21853 / NBRC 104410 / AZM16c01</strain>
    </source>
</reference>
<dbReference type="InterPro" id="IPR043129">
    <property type="entry name" value="ATPase_NBD"/>
</dbReference>
<dbReference type="Proteomes" id="UP000004793">
    <property type="component" value="Chromosome"/>
</dbReference>
<accession>A0A7U6GF16</accession>
<dbReference type="SUPFAM" id="SSF53067">
    <property type="entry name" value="Actin-like ATPase domain"/>
    <property type="match status" value="2"/>
</dbReference>
<dbReference type="AlphaFoldDB" id="A0A7U6GF16"/>
<protein>
    <submittedName>
        <fullName evidence="1">Type IV pilus assembly protein PilM</fullName>
    </submittedName>
</protein>
<dbReference type="PIRSF" id="PIRSF019169">
    <property type="entry name" value="PilM"/>
    <property type="match status" value="1"/>
</dbReference>
<evidence type="ECO:0000313" key="2">
    <source>
        <dbReference type="Proteomes" id="UP000004793"/>
    </source>
</evidence>
<name>A0A7U6GF16_CALEA</name>
<dbReference type="EMBL" id="AP012051">
    <property type="protein sequence ID" value="BAL81190.1"/>
    <property type="molecule type" value="Genomic_DNA"/>
</dbReference>
<dbReference type="PANTHER" id="PTHR32432:SF3">
    <property type="entry name" value="ETHANOLAMINE UTILIZATION PROTEIN EUTJ"/>
    <property type="match status" value="1"/>
</dbReference>
<dbReference type="KEGG" id="cex:CSE_10640"/>
<dbReference type="Gene3D" id="3.30.1490.300">
    <property type="match status" value="1"/>
</dbReference>